<dbReference type="AlphaFoldDB" id="A0A8J5II01"/>
<feature type="non-terminal residue" evidence="2">
    <location>
        <position position="61"/>
    </location>
</feature>
<feature type="transmembrane region" description="Helical" evidence="1">
    <location>
        <begin position="20"/>
        <end position="37"/>
    </location>
</feature>
<evidence type="ECO:0000256" key="1">
    <source>
        <dbReference type="SAM" id="Phobius"/>
    </source>
</evidence>
<keyword evidence="3" id="KW-1185">Reference proteome</keyword>
<dbReference type="EMBL" id="JAENGY010001639">
    <property type="protein sequence ID" value="KAG6947904.1"/>
    <property type="molecule type" value="Genomic_DNA"/>
</dbReference>
<protein>
    <submittedName>
        <fullName evidence="2">Uncharacterized protein</fullName>
    </submittedName>
</protein>
<reference evidence="2" key="1">
    <citation type="submission" date="2021-01" db="EMBL/GenBank/DDBJ databases">
        <title>Phytophthora aleatoria, a newly-described species from Pinus radiata is distinct from Phytophthora cactorum isolates based on comparative genomics.</title>
        <authorList>
            <person name="Mcdougal R."/>
            <person name="Panda P."/>
            <person name="Williams N."/>
            <person name="Studholme D.J."/>
        </authorList>
    </citation>
    <scope>NUCLEOTIDE SEQUENCE</scope>
    <source>
        <strain evidence="2">NZFS 4037</strain>
    </source>
</reference>
<dbReference type="Proteomes" id="UP000709295">
    <property type="component" value="Unassembled WGS sequence"/>
</dbReference>
<organism evidence="2 3">
    <name type="scientific">Phytophthora aleatoria</name>
    <dbReference type="NCBI Taxonomy" id="2496075"/>
    <lineage>
        <taxon>Eukaryota</taxon>
        <taxon>Sar</taxon>
        <taxon>Stramenopiles</taxon>
        <taxon>Oomycota</taxon>
        <taxon>Peronosporomycetes</taxon>
        <taxon>Peronosporales</taxon>
        <taxon>Peronosporaceae</taxon>
        <taxon>Phytophthora</taxon>
    </lineage>
</organism>
<keyword evidence="1" id="KW-0812">Transmembrane</keyword>
<gene>
    <name evidence="2" type="ORF">JG688_00015356</name>
</gene>
<keyword evidence="1" id="KW-0472">Membrane</keyword>
<sequence>MLGFSLHPLYAETARELPDTAVSGIGALVKALVYYYCRLFSTEDIGQIRRDMLAWMKGRFT</sequence>
<proteinExistence type="predicted"/>
<name>A0A8J5II01_9STRA</name>
<accession>A0A8J5II01</accession>
<evidence type="ECO:0000313" key="3">
    <source>
        <dbReference type="Proteomes" id="UP000709295"/>
    </source>
</evidence>
<evidence type="ECO:0000313" key="2">
    <source>
        <dbReference type="EMBL" id="KAG6947904.1"/>
    </source>
</evidence>
<comment type="caution">
    <text evidence="2">The sequence shown here is derived from an EMBL/GenBank/DDBJ whole genome shotgun (WGS) entry which is preliminary data.</text>
</comment>
<keyword evidence="1" id="KW-1133">Transmembrane helix</keyword>